<dbReference type="EC" id="4.2.1.151" evidence="4"/>
<dbReference type="CDD" id="cd13634">
    <property type="entry name" value="PBP2_Sco4506"/>
    <property type="match status" value="1"/>
</dbReference>
<dbReference type="Proteomes" id="UP000317909">
    <property type="component" value="Chromosome"/>
</dbReference>
<dbReference type="PANTHER" id="PTHR37690">
    <property type="entry name" value="CHORISMATE DEHYDRATASE"/>
    <property type="match status" value="1"/>
</dbReference>
<evidence type="ECO:0000313" key="5">
    <source>
        <dbReference type="EMBL" id="QDT73913.1"/>
    </source>
</evidence>
<comment type="pathway">
    <text evidence="1 4">Quinol/quinone metabolism; menaquinone biosynthesis.</text>
</comment>
<dbReference type="Gene3D" id="3.40.190.10">
    <property type="entry name" value="Periplasmic binding protein-like II"/>
    <property type="match status" value="2"/>
</dbReference>
<keyword evidence="3 4" id="KW-0456">Lyase</keyword>
<dbReference type="KEGG" id="llh:I41_31050"/>
<dbReference type="RefSeq" id="WP_145433629.1">
    <property type="nucleotide sequence ID" value="NZ_CP036339.1"/>
</dbReference>
<protein>
    <recommendedName>
        <fullName evidence="4">Chorismate dehydratase</fullName>
        <ecNumber evidence="4">4.2.1.151</ecNumber>
    </recommendedName>
    <alternativeName>
        <fullName evidence="4">Menaquinone biosynthetic enzyme MqnA</fullName>
    </alternativeName>
</protein>
<comment type="function">
    <text evidence="4">Catalyzes the dehydration of chorismate into 3-[(1-carboxyvinyl)oxy]benzoate, a step in the biosynthesis of menaquinone (MK, vitamin K2).</text>
</comment>
<dbReference type="EMBL" id="CP036339">
    <property type="protein sequence ID" value="QDT73913.1"/>
    <property type="molecule type" value="Genomic_DNA"/>
</dbReference>
<evidence type="ECO:0000256" key="4">
    <source>
        <dbReference type="HAMAP-Rule" id="MF_00995"/>
    </source>
</evidence>
<reference evidence="5 6" key="1">
    <citation type="submission" date="2019-02" db="EMBL/GenBank/DDBJ databases">
        <title>Deep-cultivation of Planctomycetes and their phenomic and genomic characterization uncovers novel biology.</title>
        <authorList>
            <person name="Wiegand S."/>
            <person name="Jogler M."/>
            <person name="Boedeker C."/>
            <person name="Pinto D."/>
            <person name="Vollmers J."/>
            <person name="Rivas-Marin E."/>
            <person name="Kohn T."/>
            <person name="Peeters S.H."/>
            <person name="Heuer A."/>
            <person name="Rast P."/>
            <person name="Oberbeckmann S."/>
            <person name="Bunk B."/>
            <person name="Jeske O."/>
            <person name="Meyerdierks A."/>
            <person name="Storesund J.E."/>
            <person name="Kallscheuer N."/>
            <person name="Luecker S."/>
            <person name="Lage O.M."/>
            <person name="Pohl T."/>
            <person name="Merkel B.J."/>
            <person name="Hornburger P."/>
            <person name="Mueller R.-W."/>
            <person name="Bruemmer F."/>
            <person name="Labrenz M."/>
            <person name="Spormann A.M."/>
            <person name="Op den Camp H."/>
            <person name="Overmann J."/>
            <person name="Amann R."/>
            <person name="Jetten M.S.M."/>
            <person name="Mascher T."/>
            <person name="Medema M.H."/>
            <person name="Devos D.P."/>
            <person name="Kaster A.-K."/>
            <person name="Ovreas L."/>
            <person name="Rohde M."/>
            <person name="Galperin M.Y."/>
            <person name="Jogler C."/>
        </authorList>
    </citation>
    <scope>NUCLEOTIDE SEQUENCE [LARGE SCALE GENOMIC DNA]</scope>
    <source>
        <strain evidence="5 6">I41</strain>
    </source>
</reference>
<dbReference type="UniPathway" id="UPA00079"/>
<dbReference type="Pfam" id="PF02621">
    <property type="entry name" value="VitK2_biosynth"/>
    <property type="match status" value="1"/>
</dbReference>
<evidence type="ECO:0000313" key="6">
    <source>
        <dbReference type="Proteomes" id="UP000317909"/>
    </source>
</evidence>
<dbReference type="InterPro" id="IPR030868">
    <property type="entry name" value="MqnA"/>
</dbReference>
<dbReference type="SUPFAM" id="SSF53850">
    <property type="entry name" value="Periplasmic binding protein-like II"/>
    <property type="match status" value="1"/>
</dbReference>
<sequence>MPSALTDRPARPLRIGAVTYLNTVPLVRGLQSLLPAAEISFDFPSRLADNLAAGRLDVALAPCIELARHPEWSIISTACIGCRGPVLSVKLLFRRPPAEVATLALDEGSRTSAVLAQILLADQFGVRPKLQLLPLASSPLDSTADAVLVIGDRAIRAPATGFCQSWDLGAEWTSATGLPFVFAVWAARPGLDEPELEPALDAARDHGLRDLESIATEQSAAMDLPRPLVLQYLRDNLNFFLDDAARRGLDLYFQRAAALGLISDQLELRFHDCHVKR</sequence>
<keyword evidence="6" id="KW-1185">Reference proteome</keyword>
<dbReference type="GO" id="GO:0016836">
    <property type="term" value="F:hydro-lyase activity"/>
    <property type="evidence" value="ECO:0007669"/>
    <property type="project" value="UniProtKB-UniRule"/>
</dbReference>
<dbReference type="GO" id="GO:0009234">
    <property type="term" value="P:menaquinone biosynthetic process"/>
    <property type="evidence" value="ECO:0007669"/>
    <property type="project" value="UniProtKB-UniRule"/>
</dbReference>
<dbReference type="InterPro" id="IPR003773">
    <property type="entry name" value="Menaquinone_biosynth"/>
</dbReference>
<keyword evidence="2 4" id="KW-0474">Menaquinone biosynthesis</keyword>
<accession>A0A517TZX8</accession>
<dbReference type="OrthoDB" id="9810112at2"/>
<dbReference type="AlphaFoldDB" id="A0A517TZX8"/>
<proteinExistence type="inferred from homology"/>
<comment type="similarity">
    <text evidence="4">Belongs to the MqnA/MqnD family. MqnA subfamily.</text>
</comment>
<comment type="catalytic activity">
    <reaction evidence="4">
        <text>chorismate = 3-[(1-carboxyvinyl)-oxy]benzoate + H2O</text>
        <dbReference type="Rhea" id="RHEA:40051"/>
        <dbReference type="ChEBI" id="CHEBI:15377"/>
        <dbReference type="ChEBI" id="CHEBI:29748"/>
        <dbReference type="ChEBI" id="CHEBI:76981"/>
        <dbReference type="EC" id="4.2.1.151"/>
    </reaction>
</comment>
<gene>
    <name evidence="4 5" type="primary">mqnA</name>
    <name evidence="5" type="ORF">I41_31050</name>
</gene>
<evidence type="ECO:0000256" key="3">
    <source>
        <dbReference type="ARBA" id="ARBA00023239"/>
    </source>
</evidence>
<dbReference type="HAMAP" id="MF_00995">
    <property type="entry name" value="MqnA"/>
    <property type="match status" value="1"/>
</dbReference>
<organism evidence="5 6">
    <name type="scientific">Lacipirellula limnantheis</name>
    <dbReference type="NCBI Taxonomy" id="2528024"/>
    <lineage>
        <taxon>Bacteria</taxon>
        <taxon>Pseudomonadati</taxon>
        <taxon>Planctomycetota</taxon>
        <taxon>Planctomycetia</taxon>
        <taxon>Pirellulales</taxon>
        <taxon>Lacipirellulaceae</taxon>
        <taxon>Lacipirellula</taxon>
    </lineage>
</organism>
<evidence type="ECO:0000256" key="1">
    <source>
        <dbReference type="ARBA" id="ARBA00004863"/>
    </source>
</evidence>
<name>A0A517TZX8_9BACT</name>
<evidence type="ECO:0000256" key="2">
    <source>
        <dbReference type="ARBA" id="ARBA00022428"/>
    </source>
</evidence>
<dbReference type="PANTHER" id="PTHR37690:SF1">
    <property type="entry name" value="CHORISMATE DEHYDRATASE"/>
    <property type="match status" value="1"/>
</dbReference>